<sequence>MPESCQPPYGVIFSDPMVPAMLVWWHKTSQLVGRRAPGLASDLAPLPQLALVCFPHHYPIGLIQWMISNS</sequence>
<dbReference type="EMBL" id="SPUK01000020">
    <property type="protein sequence ID" value="TQV91219.1"/>
    <property type="molecule type" value="Genomic_DNA"/>
</dbReference>
<comment type="caution">
    <text evidence="1">The sequence shown here is derived from an EMBL/GenBank/DDBJ whole genome shotgun (WGS) entry which is preliminary data.</text>
</comment>
<dbReference type="AlphaFoldDB" id="A0A545UP44"/>
<evidence type="ECO:0000313" key="2">
    <source>
        <dbReference type="Proteomes" id="UP000315783"/>
    </source>
</evidence>
<reference evidence="1 2" key="1">
    <citation type="journal article" date="2019" name="Appl. Microbiol. Biotechnol.">
        <title>Genome sequence of Isaria javanica and comparative genome analysis insights into family S53 peptidase evolution in fungal entomopathogens.</title>
        <authorList>
            <person name="Lin R."/>
            <person name="Zhang X."/>
            <person name="Xin B."/>
            <person name="Zou M."/>
            <person name="Gao Y."/>
            <person name="Qin F."/>
            <person name="Hu Q."/>
            <person name="Xie B."/>
            <person name="Cheng X."/>
        </authorList>
    </citation>
    <scope>NUCLEOTIDE SEQUENCE [LARGE SCALE GENOMIC DNA]</scope>
    <source>
        <strain evidence="1 2">IJ1G</strain>
    </source>
</reference>
<keyword evidence="2" id="KW-1185">Reference proteome</keyword>
<gene>
    <name evidence="1" type="ORF">IF1G_10100</name>
</gene>
<evidence type="ECO:0000313" key="1">
    <source>
        <dbReference type="EMBL" id="TQV91219.1"/>
    </source>
</evidence>
<accession>A0A545UP44</accession>
<proteinExistence type="predicted"/>
<dbReference type="Proteomes" id="UP000315783">
    <property type="component" value="Unassembled WGS sequence"/>
</dbReference>
<name>A0A545UP44_9HYPO</name>
<organism evidence="1 2">
    <name type="scientific">Cordyceps javanica</name>
    <dbReference type="NCBI Taxonomy" id="43265"/>
    <lineage>
        <taxon>Eukaryota</taxon>
        <taxon>Fungi</taxon>
        <taxon>Dikarya</taxon>
        <taxon>Ascomycota</taxon>
        <taxon>Pezizomycotina</taxon>
        <taxon>Sordariomycetes</taxon>
        <taxon>Hypocreomycetidae</taxon>
        <taxon>Hypocreales</taxon>
        <taxon>Cordycipitaceae</taxon>
        <taxon>Cordyceps</taxon>
    </lineage>
</organism>
<protein>
    <submittedName>
        <fullName evidence="1">Uncharacterized protein</fullName>
    </submittedName>
</protein>